<keyword evidence="1" id="KW-1188">Viral release from host cell</keyword>
<dbReference type="AlphaFoldDB" id="A0A0G0PLL2"/>
<comment type="caution">
    <text evidence="5">The sequence shown here is derived from an EMBL/GenBank/DDBJ whole genome shotgun (WGS) entry which is preliminary data.</text>
</comment>
<dbReference type="Pfam" id="PF04586">
    <property type="entry name" value="Peptidase_S78"/>
    <property type="match status" value="1"/>
</dbReference>
<dbReference type="EMBL" id="LBWB01000029">
    <property type="protein sequence ID" value="KKQ99029.1"/>
    <property type="molecule type" value="Genomic_DNA"/>
</dbReference>
<dbReference type="GO" id="GO:0006508">
    <property type="term" value="P:proteolysis"/>
    <property type="evidence" value="ECO:0007669"/>
    <property type="project" value="UniProtKB-KW"/>
</dbReference>
<dbReference type="InterPro" id="IPR054613">
    <property type="entry name" value="Peptidase_S78_dom"/>
</dbReference>
<gene>
    <name evidence="5" type="ORF">UT24_C0029G0041</name>
</gene>
<proteinExistence type="predicted"/>
<reference evidence="5 6" key="1">
    <citation type="journal article" date="2015" name="Nature">
        <title>rRNA introns, odd ribosomes, and small enigmatic genomes across a large radiation of phyla.</title>
        <authorList>
            <person name="Brown C.T."/>
            <person name="Hug L.A."/>
            <person name="Thomas B.C."/>
            <person name="Sharon I."/>
            <person name="Castelle C.J."/>
            <person name="Singh A."/>
            <person name="Wilkins M.J."/>
            <person name="Williams K.H."/>
            <person name="Banfield J.F."/>
        </authorList>
    </citation>
    <scope>NUCLEOTIDE SEQUENCE [LARGE SCALE GENOMIC DNA]</scope>
</reference>
<evidence type="ECO:0000256" key="2">
    <source>
        <dbReference type="ARBA" id="ARBA00022670"/>
    </source>
</evidence>
<evidence type="ECO:0000313" key="5">
    <source>
        <dbReference type="EMBL" id="KKQ99029.1"/>
    </source>
</evidence>
<keyword evidence="2" id="KW-0645">Protease</keyword>
<evidence type="ECO:0000256" key="1">
    <source>
        <dbReference type="ARBA" id="ARBA00022612"/>
    </source>
</evidence>
<feature type="domain" description="Prohead serine protease" evidence="4">
    <location>
        <begin position="74"/>
        <end position="145"/>
    </location>
</feature>
<dbReference type="STRING" id="1618574.UT24_C0029G0041"/>
<dbReference type="PATRIC" id="fig|1618574.4.peg.1592"/>
<evidence type="ECO:0000256" key="3">
    <source>
        <dbReference type="ARBA" id="ARBA00022801"/>
    </source>
</evidence>
<name>A0A0G0PLL2_9BACT</name>
<evidence type="ECO:0000259" key="4">
    <source>
        <dbReference type="Pfam" id="PF04586"/>
    </source>
</evidence>
<keyword evidence="3" id="KW-0378">Hydrolase</keyword>
<sequence>MDDIKIFVGFTKKDNEKREVHGYASSETLDSQGEVVEKEAIIKALPGYLGDPDPETGKFRFGGLREMHQPSAVGKTVHAKVDNKGLFIKGKVVDKDAWEKVKEGVYTGFSIGGKVLEQVKNRIKAIKLSEISLVDRPANPDALFSMVKIDDKGKITEGQVDKNMIISPMTESSGMDPINTAGFILSLAKDIRYLLYSFEQEGKSLVELNKVLDLLKKLAVKVLSEEDKKKFDNILYGMDNEELMKGTLDEFEKKKLKSKEREAMASGQFAYVDSKGGKHLPISDKAHVQNAMARFNQTHFESSEKKKSAARKILAAAKRLNMEIDSKSAVVSAAKLDEDFDIKKFVDYNWTPGYFENMRKVLG</sequence>
<organism evidence="5 6">
    <name type="scientific">Candidatus Woesebacteria bacterium GW2011_GWB1_39_12</name>
    <dbReference type="NCBI Taxonomy" id="1618574"/>
    <lineage>
        <taxon>Bacteria</taxon>
        <taxon>Candidatus Woeseibacteriota</taxon>
    </lineage>
</organism>
<dbReference type="Proteomes" id="UP000033881">
    <property type="component" value="Unassembled WGS sequence"/>
</dbReference>
<dbReference type="GO" id="GO:0008233">
    <property type="term" value="F:peptidase activity"/>
    <property type="evidence" value="ECO:0007669"/>
    <property type="project" value="UniProtKB-KW"/>
</dbReference>
<accession>A0A0G0PLL2</accession>
<evidence type="ECO:0000313" key="6">
    <source>
        <dbReference type="Proteomes" id="UP000033881"/>
    </source>
</evidence>
<protein>
    <recommendedName>
        <fullName evidence="4">Prohead serine protease domain-containing protein</fullName>
    </recommendedName>
</protein>